<proteinExistence type="predicted"/>
<evidence type="ECO:0000256" key="1">
    <source>
        <dbReference type="SAM" id="MobiDB-lite"/>
    </source>
</evidence>
<dbReference type="Proteomes" id="UP000699042">
    <property type="component" value="Unassembled WGS sequence"/>
</dbReference>
<evidence type="ECO:0000313" key="2">
    <source>
        <dbReference type="EMBL" id="KAG7054609.1"/>
    </source>
</evidence>
<feature type="region of interest" description="Disordered" evidence="1">
    <location>
        <begin position="48"/>
        <end position="77"/>
    </location>
</feature>
<dbReference type="AlphaFoldDB" id="A0A9P7UFH8"/>
<sequence>MLENIPLPFVIKSDAGATLTTVEGITLTLSPISPPASLEAPRDAIIAAGNSDPSLDAMTEPEAELSETIKGRFPASM</sequence>
<protein>
    <submittedName>
        <fullName evidence="2">Uncharacterized protein</fullName>
    </submittedName>
</protein>
<gene>
    <name evidence="2" type="ORF">JMJ77_007087</name>
</gene>
<keyword evidence="3" id="KW-1185">Reference proteome</keyword>
<comment type="caution">
    <text evidence="2">The sequence shown here is derived from an EMBL/GenBank/DDBJ whole genome shotgun (WGS) entry which is preliminary data.</text>
</comment>
<accession>A0A9P7UFH8</accession>
<organism evidence="2 3">
    <name type="scientific">Colletotrichum scovillei</name>
    <dbReference type="NCBI Taxonomy" id="1209932"/>
    <lineage>
        <taxon>Eukaryota</taxon>
        <taxon>Fungi</taxon>
        <taxon>Dikarya</taxon>
        <taxon>Ascomycota</taxon>
        <taxon>Pezizomycotina</taxon>
        <taxon>Sordariomycetes</taxon>
        <taxon>Hypocreomycetidae</taxon>
        <taxon>Glomerellales</taxon>
        <taxon>Glomerellaceae</taxon>
        <taxon>Colletotrichum</taxon>
        <taxon>Colletotrichum acutatum species complex</taxon>
    </lineage>
</organism>
<dbReference type="EMBL" id="JAESDN010000002">
    <property type="protein sequence ID" value="KAG7054609.1"/>
    <property type="molecule type" value="Genomic_DNA"/>
</dbReference>
<name>A0A9P7UFH8_9PEZI</name>
<evidence type="ECO:0000313" key="3">
    <source>
        <dbReference type="Proteomes" id="UP000699042"/>
    </source>
</evidence>
<reference evidence="2" key="1">
    <citation type="submission" date="2021-05" db="EMBL/GenBank/DDBJ databases">
        <title>Comparative genomics of three Colletotrichum scovillei strains and genetic complementation revealed genes involved fungal growth and virulence on chili pepper.</title>
        <authorList>
            <person name="Hsieh D.-K."/>
            <person name="Chuang S.-C."/>
            <person name="Chen C.-Y."/>
            <person name="Chao Y.-T."/>
            <person name="Lu M.-Y.J."/>
            <person name="Lee M.-H."/>
            <person name="Shih M.-C."/>
        </authorList>
    </citation>
    <scope>NUCLEOTIDE SEQUENCE</scope>
    <source>
        <strain evidence="2">Coll-153</strain>
    </source>
</reference>